<reference evidence="2 3" key="1">
    <citation type="submission" date="2020-08" db="EMBL/GenBank/DDBJ databases">
        <title>Genomic Encyclopedia of Type Strains, Phase III (KMG-III): the genomes of soil and plant-associated and newly described type strains.</title>
        <authorList>
            <person name="Whitman W."/>
        </authorList>
    </citation>
    <scope>NUCLEOTIDE SEQUENCE [LARGE SCALE GENOMIC DNA]</scope>
    <source>
        <strain evidence="2 3">CECT 7015</strain>
    </source>
</reference>
<organism evidence="2 3">
    <name type="scientific">Phyllobacterium trifolii</name>
    <dbReference type="NCBI Taxonomy" id="300193"/>
    <lineage>
        <taxon>Bacteria</taxon>
        <taxon>Pseudomonadati</taxon>
        <taxon>Pseudomonadota</taxon>
        <taxon>Alphaproteobacteria</taxon>
        <taxon>Hyphomicrobiales</taxon>
        <taxon>Phyllobacteriaceae</taxon>
        <taxon>Phyllobacterium</taxon>
    </lineage>
</organism>
<keyword evidence="3" id="KW-1185">Reference proteome</keyword>
<dbReference type="Proteomes" id="UP000554520">
    <property type="component" value="Unassembled WGS sequence"/>
</dbReference>
<evidence type="ECO:0000256" key="1">
    <source>
        <dbReference type="SAM" id="MobiDB-lite"/>
    </source>
</evidence>
<proteinExistence type="predicted"/>
<comment type="caution">
    <text evidence="2">The sequence shown here is derived from an EMBL/GenBank/DDBJ whole genome shotgun (WGS) entry which is preliminary data.</text>
</comment>
<dbReference type="EMBL" id="JACHXN010000009">
    <property type="protein sequence ID" value="MBB3146720.1"/>
    <property type="molecule type" value="Genomic_DNA"/>
</dbReference>
<protein>
    <submittedName>
        <fullName evidence="2">Uncharacterized protein</fullName>
    </submittedName>
</protein>
<evidence type="ECO:0000313" key="3">
    <source>
        <dbReference type="Proteomes" id="UP000554520"/>
    </source>
</evidence>
<feature type="compositionally biased region" description="Basic and acidic residues" evidence="1">
    <location>
        <begin position="49"/>
        <end position="59"/>
    </location>
</feature>
<name>A0A839UCR3_9HYPH</name>
<accession>A0A839UCR3</accession>
<gene>
    <name evidence="2" type="ORF">FHS21_003136</name>
</gene>
<evidence type="ECO:0000313" key="2">
    <source>
        <dbReference type="EMBL" id="MBB3146720.1"/>
    </source>
</evidence>
<feature type="region of interest" description="Disordered" evidence="1">
    <location>
        <begin position="49"/>
        <end position="74"/>
    </location>
</feature>
<dbReference type="RefSeq" id="WP_183662509.1">
    <property type="nucleotide sequence ID" value="NZ_JACHXN010000009.1"/>
</dbReference>
<sequence length="74" mass="8526">MAKRKRPTPPPIGVQPIIQPNAWDAKLYQTSDQVMNAIKQERAQVREKTAHLREERLKAEQANVEENPAAPRRE</sequence>
<dbReference type="AlphaFoldDB" id="A0A839UCR3"/>